<proteinExistence type="predicted"/>
<dbReference type="AlphaFoldDB" id="A0AAW2PMF8"/>
<reference evidence="2" key="1">
    <citation type="submission" date="2020-06" db="EMBL/GenBank/DDBJ databases">
        <authorList>
            <person name="Li T."/>
            <person name="Hu X."/>
            <person name="Zhang T."/>
            <person name="Song X."/>
            <person name="Zhang H."/>
            <person name="Dai N."/>
            <person name="Sheng W."/>
            <person name="Hou X."/>
            <person name="Wei L."/>
        </authorList>
    </citation>
    <scope>NUCLEOTIDE SEQUENCE</scope>
    <source>
        <strain evidence="2">KEN8</strain>
        <tissue evidence="2">Leaf</tissue>
    </source>
</reference>
<accession>A0AAW2PMF8</accession>
<comment type="caution">
    <text evidence="2">The sequence shown here is derived from an EMBL/GenBank/DDBJ whole genome shotgun (WGS) entry which is preliminary data.</text>
</comment>
<dbReference type="EMBL" id="JACGWM010000008">
    <property type="protein sequence ID" value="KAL0357409.1"/>
    <property type="molecule type" value="Genomic_DNA"/>
</dbReference>
<sequence>MKEMLENAGAAGDERIRSAVDERVRNVVNKRLRKDANFLQMHKIEGSSMSIVTALMDGKNYLAWSRAIKLALQGRMILCFIDRTSEKLNRGDENYDKWIRVDSMGPLSVVDHYDKTTAESNTLNQLMQFLIGLDDAYDHIRSQILAIEPLSSVNKAFSMVQRVEKQQKLNCLNTEPTEEIALNVRWSGTWGRN</sequence>
<name>A0AAW2PMF8_9LAMI</name>
<protein>
    <recommendedName>
        <fullName evidence="1">Retrotransposon Copia-like N-terminal domain-containing protein</fullName>
    </recommendedName>
</protein>
<dbReference type="PANTHER" id="PTHR37610">
    <property type="entry name" value="CCHC-TYPE DOMAIN-CONTAINING PROTEIN"/>
    <property type="match status" value="1"/>
</dbReference>
<feature type="domain" description="Retrotransposon Copia-like N-terminal" evidence="1">
    <location>
        <begin position="44"/>
        <end position="83"/>
    </location>
</feature>
<organism evidence="2">
    <name type="scientific">Sesamum calycinum</name>
    <dbReference type="NCBI Taxonomy" id="2727403"/>
    <lineage>
        <taxon>Eukaryota</taxon>
        <taxon>Viridiplantae</taxon>
        <taxon>Streptophyta</taxon>
        <taxon>Embryophyta</taxon>
        <taxon>Tracheophyta</taxon>
        <taxon>Spermatophyta</taxon>
        <taxon>Magnoliopsida</taxon>
        <taxon>eudicotyledons</taxon>
        <taxon>Gunneridae</taxon>
        <taxon>Pentapetalae</taxon>
        <taxon>asterids</taxon>
        <taxon>lamiids</taxon>
        <taxon>Lamiales</taxon>
        <taxon>Pedaliaceae</taxon>
        <taxon>Sesamum</taxon>
    </lineage>
</organism>
<evidence type="ECO:0000259" key="1">
    <source>
        <dbReference type="Pfam" id="PF14244"/>
    </source>
</evidence>
<dbReference type="Pfam" id="PF14244">
    <property type="entry name" value="Retrotran_gag_3"/>
    <property type="match status" value="1"/>
</dbReference>
<evidence type="ECO:0000313" key="2">
    <source>
        <dbReference type="EMBL" id="KAL0357409.1"/>
    </source>
</evidence>
<dbReference type="InterPro" id="IPR029472">
    <property type="entry name" value="Copia-like_N"/>
</dbReference>
<gene>
    <name evidence="2" type="ORF">Scaly_1426600</name>
</gene>
<dbReference type="PANTHER" id="PTHR37610:SF40">
    <property type="entry name" value="OS01G0909600 PROTEIN"/>
    <property type="match status" value="1"/>
</dbReference>
<reference evidence="2" key="2">
    <citation type="journal article" date="2024" name="Plant">
        <title>Genomic evolution and insights into agronomic trait innovations of Sesamum species.</title>
        <authorList>
            <person name="Miao H."/>
            <person name="Wang L."/>
            <person name="Qu L."/>
            <person name="Liu H."/>
            <person name="Sun Y."/>
            <person name="Le M."/>
            <person name="Wang Q."/>
            <person name="Wei S."/>
            <person name="Zheng Y."/>
            <person name="Lin W."/>
            <person name="Duan Y."/>
            <person name="Cao H."/>
            <person name="Xiong S."/>
            <person name="Wang X."/>
            <person name="Wei L."/>
            <person name="Li C."/>
            <person name="Ma Q."/>
            <person name="Ju M."/>
            <person name="Zhao R."/>
            <person name="Li G."/>
            <person name="Mu C."/>
            <person name="Tian Q."/>
            <person name="Mei H."/>
            <person name="Zhang T."/>
            <person name="Gao T."/>
            <person name="Zhang H."/>
        </authorList>
    </citation>
    <scope>NUCLEOTIDE SEQUENCE</scope>
    <source>
        <strain evidence="2">KEN8</strain>
    </source>
</reference>